<accession>A0A397UUV3</accession>
<evidence type="ECO:0000313" key="1">
    <source>
        <dbReference type="EMBL" id="RIB13391.1"/>
    </source>
</evidence>
<reference evidence="1 2" key="1">
    <citation type="submission" date="2018-06" db="EMBL/GenBank/DDBJ databases">
        <title>Comparative genomics reveals the genomic features of Rhizophagus irregularis, R. cerebriforme, R. diaphanum and Gigaspora rosea, and their symbiotic lifestyle signature.</title>
        <authorList>
            <person name="Morin E."/>
            <person name="San Clemente H."/>
            <person name="Chen E.C.H."/>
            <person name="De La Providencia I."/>
            <person name="Hainaut M."/>
            <person name="Kuo A."/>
            <person name="Kohler A."/>
            <person name="Murat C."/>
            <person name="Tang N."/>
            <person name="Roy S."/>
            <person name="Loubradou J."/>
            <person name="Henrissat B."/>
            <person name="Grigoriev I.V."/>
            <person name="Corradi N."/>
            <person name="Roux C."/>
            <person name="Martin F.M."/>
        </authorList>
    </citation>
    <scope>NUCLEOTIDE SEQUENCE [LARGE SCALE GENOMIC DNA]</scope>
    <source>
        <strain evidence="1 2">DAOM 194757</strain>
    </source>
</reference>
<proteinExistence type="predicted"/>
<keyword evidence="2" id="KW-1185">Reference proteome</keyword>
<dbReference type="Proteomes" id="UP000266673">
    <property type="component" value="Unassembled WGS sequence"/>
</dbReference>
<organism evidence="1 2">
    <name type="scientific">Gigaspora rosea</name>
    <dbReference type="NCBI Taxonomy" id="44941"/>
    <lineage>
        <taxon>Eukaryota</taxon>
        <taxon>Fungi</taxon>
        <taxon>Fungi incertae sedis</taxon>
        <taxon>Mucoromycota</taxon>
        <taxon>Glomeromycotina</taxon>
        <taxon>Glomeromycetes</taxon>
        <taxon>Diversisporales</taxon>
        <taxon>Gigasporaceae</taxon>
        <taxon>Gigaspora</taxon>
    </lineage>
</organism>
<evidence type="ECO:0000313" key="2">
    <source>
        <dbReference type="Proteomes" id="UP000266673"/>
    </source>
</evidence>
<dbReference type="AlphaFoldDB" id="A0A397UUV3"/>
<comment type="caution">
    <text evidence="1">The sequence shown here is derived from an EMBL/GenBank/DDBJ whole genome shotgun (WGS) entry which is preliminary data.</text>
</comment>
<protein>
    <submittedName>
        <fullName evidence="1">Uncharacterized protein</fullName>
    </submittedName>
</protein>
<dbReference type="OrthoDB" id="2305005at2759"/>
<sequence length="209" mass="22929">MFVRLVYLFVLVTITTVVIGIPLNTDLVNTSLIKRDTLADCSTERFVSKTSKCITTTTIELSCIIERNVEVSQKNCSKDETCIDYVNEQNEPFAMCTNNNNVKKWNNEERGIFSTCSPLSAYSTAIGKDIITGMTTYAANNVPIQVFGLSINIDNSSDDDTGFQQQSRSKIIKNYNGSQVEYCFAAGTNASVTAYAAALSDLKSLTSSI</sequence>
<gene>
    <name evidence="1" type="ORF">C2G38_2197998</name>
</gene>
<dbReference type="EMBL" id="QKWP01000928">
    <property type="protein sequence ID" value="RIB13391.1"/>
    <property type="molecule type" value="Genomic_DNA"/>
</dbReference>
<name>A0A397UUV3_9GLOM</name>